<keyword evidence="2" id="KW-1185">Reference proteome</keyword>
<comment type="caution">
    <text evidence="1">The sequence shown here is derived from an EMBL/GenBank/DDBJ whole genome shotgun (WGS) entry which is preliminary data.</text>
</comment>
<proteinExistence type="predicted"/>
<dbReference type="EMBL" id="BSXG01000096">
    <property type="protein sequence ID" value="GME41048.1"/>
    <property type="molecule type" value="Genomic_DNA"/>
</dbReference>
<evidence type="ECO:0000313" key="1">
    <source>
        <dbReference type="EMBL" id="GME41048.1"/>
    </source>
</evidence>
<name>A0ACB5SHL6_9PEZI</name>
<accession>A0ACB5SHL6</accession>
<organism evidence="1 2">
    <name type="scientific">Neofusicoccum parvum</name>
    <dbReference type="NCBI Taxonomy" id="310453"/>
    <lineage>
        <taxon>Eukaryota</taxon>
        <taxon>Fungi</taxon>
        <taxon>Dikarya</taxon>
        <taxon>Ascomycota</taxon>
        <taxon>Pezizomycotina</taxon>
        <taxon>Dothideomycetes</taxon>
        <taxon>Dothideomycetes incertae sedis</taxon>
        <taxon>Botryosphaeriales</taxon>
        <taxon>Botryosphaeriaceae</taxon>
        <taxon>Neofusicoccum</taxon>
    </lineage>
</organism>
<reference evidence="1" key="1">
    <citation type="submission" date="2024-09" db="EMBL/GenBank/DDBJ databases">
        <title>Draft Genome Sequences of Neofusicoccum parvum.</title>
        <authorList>
            <person name="Ashida A."/>
            <person name="Camagna M."/>
            <person name="Tanaka A."/>
            <person name="Takemoto D."/>
        </authorList>
    </citation>
    <scope>NUCLEOTIDE SEQUENCE</scope>
    <source>
        <strain evidence="1">PPO83</strain>
    </source>
</reference>
<protein>
    <submittedName>
        <fullName evidence="1">Mitochondrial DNA replication protein</fullName>
    </submittedName>
</protein>
<gene>
    <name evidence="1" type="primary">g11663</name>
    <name evidence="1" type="ORF">NpPPO83_00011663</name>
</gene>
<evidence type="ECO:0000313" key="2">
    <source>
        <dbReference type="Proteomes" id="UP001165186"/>
    </source>
</evidence>
<sequence>MSKTQHASNTLQVVQKKKITWGNLLIGAGMNIFQVTTLGQPLENIKTYVSANRNAPLSSAVRHLWTRGRIAGLYQGLIPWAWLEASTKGAILILTASEIDHRARHSLALSPTAAAALGGLAGGAAQAYLVMGVTTCMKTVEVTRSKTAAAGREVPGTLATFARIVRGQGVRGVTRGVNAVALRQVSGWASRMGGARAAEAPIRRVRGKGPGERLGVAERVGAAVVGGAVSCWNQPIEVIRVDMQAVKGTEAVGRPTMLSTARLIWRENGVRGFFRGVFPRIGVAAWATVCMVGLGDVVRESFGSK</sequence>
<dbReference type="Proteomes" id="UP001165186">
    <property type="component" value="Unassembled WGS sequence"/>
</dbReference>